<evidence type="ECO:0000313" key="3">
    <source>
        <dbReference type="Proteomes" id="UP000233469"/>
    </source>
</evidence>
<feature type="region of interest" description="Disordered" evidence="1">
    <location>
        <begin position="1"/>
        <end position="80"/>
    </location>
</feature>
<sequence>MSKKQNKPDKPTQEQFENFLKSLPSVRRPSPPSNDNLSVTTTNNSSATPPGVMRIYRQASSEEGKKMKGAGGLVPGTGNSNKVKWVSESARYASQHHNTNSVQNQNVYRIEVDRQKYEEFRRKCVEKTSLHSKNAKHGSKKGETVSQPPNVWDQQRKRYVGPKRVNQPPPKGKINVGIQHGNIPDFNKLSINGKVKKLSQTAKDNASNWTGI</sequence>
<evidence type="ECO:0000313" key="2">
    <source>
        <dbReference type="EMBL" id="PKK56923.1"/>
    </source>
</evidence>
<reference evidence="2 3" key="1">
    <citation type="submission" date="2016-04" db="EMBL/GenBank/DDBJ databases">
        <title>Genome analyses suggest a sexual origin of heterokaryosis in a supposedly ancient asexual fungus.</title>
        <authorList>
            <person name="Ropars J."/>
            <person name="Sedzielewska K."/>
            <person name="Noel J."/>
            <person name="Charron P."/>
            <person name="Farinelli L."/>
            <person name="Marton T."/>
            <person name="Kruger M."/>
            <person name="Pelin A."/>
            <person name="Brachmann A."/>
            <person name="Corradi N."/>
        </authorList>
    </citation>
    <scope>NUCLEOTIDE SEQUENCE [LARGE SCALE GENOMIC DNA]</scope>
    <source>
        <strain evidence="2 3">C2</strain>
    </source>
</reference>
<protein>
    <submittedName>
        <fullName evidence="2">Uncharacterized protein</fullName>
    </submittedName>
</protein>
<dbReference type="Proteomes" id="UP000233469">
    <property type="component" value="Unassembled WGS sequence"/>
</dbReference>
<evidence type="ECO:0000256" key="1">
    <source>
        <dbReference type="SAM" id="MobiDB-lite"/>
    </source>
</evidence>
<accession>A0A2N1M5K7</accession>
<feature type="compositionally biased region" description="Polar residues" evidence="1">
    <location>
        <begin position="34"/>
        <end position="48"/>
    </location>
</feature>
<dbReference type="EMBL" id="LLXL01004962">
    <property type="protein sequence ID" value="PKK56923.1"/>
    <property type="molecule type" value="Genomic_DNA"/>
</dbReference>
<proteinExistence type="predicted"/>
<organism evidence="2 3">
    <name type="scientific">Rhizophagus irregularis</name>
    <dbReference type="NCBI Taxonomy" id="588596"/>
    <lineage>
        <taxon>Eukaryota</taxon>
        <taxon>Fungi</taxon>
        <taxon>Fungi incertae sedis</taxon>
        <taxon>Mucoromycota</taxon>
        <taxon>Glomeromycotina</taxon>
        <taxon>Glomeromycetes</taxon>
        <taxon>Glomerales</taxon>
        <taxon>Glomeraceae</taxon>
        <taxon>Rhizophagus</taxon>
    </lineage>
</organism>
<dbReference type="VEuPathDB" id="FungiDB:FUN_005921"/>
<reference evidence="2 3" key="2">
    <citation type="submission" date="2017-10" db="EMBL/GenBank/DDBJ databases">
        <title>Extensive intraspecific genome diversity in a model arbuscular mycorrhizal fungus.</title>
        <authorList>
            <person name="Chen E.C.H."/>
            <person name="Morin E."/>
            <person name="Baudet D."/>
            <person name="Noel J."/>
            <person name="Ndikumana S."/>
            <person name="Charron P."/>
            <person name="St-Onge C."/>
            <person name="Giorgi J."/>
            <person name="Grigoriev I.V."/>
            <person name="Roux C."/>
            <person name="Martin F.M."/>
            <person name="Corradi N."/>
        </authorList>
    </citation>
    <scope>NUCLEOTIDE SEQUENCE [LARGE SCALE GENOMIC DNA]</scope>
    <source>
        <strain evidence="2 3">C2</strain>
    </source>
</reference>
<feature type="region of interest" description="Disordered" evidence="1">
    <location>
        <begin position="126"/>
        <end position="179"/>
    </location>
</feature>
<dbReference type="AlphaFoldDB" id="A0A2N1M5K7"/>
<name>A0A2N1M5K7_9GLOM</name>
<feature type="compositionally biased region" description="Polar residues" evidence="1">
    <location>
        <begin position="144"/>
        <end position="153"/>
    </location>
</feature>
<dbReference type="OrthoDB" id="10441500at2759"/>
<comment type="caution">
    <text evidence="2">The sequence shown here is derived from an EMBL/GenBank/DDBJ whole genome shotgun (WGS) entry which is preliminary data.</text>
</comment>
<feature type="compositionally biased region" description="Basic and acidic residues" evidence="1">
    <location>
        <begin position="1"/>
        <end position="12"/>
    </location>
</feature>
<gene>
    <name evidence="2" type="ORF">RhiirC2_721555</name>
</gene>